<feature type="compositionally biased region" description="Low complexity" evidence="2">
    <location>
        <begin position="205"/>
        <end position="220"/>
    </location>
</feature>
<dbReference type="InterPro" id="IPR045851">
    <property type="entry name" value="AMP-bd_C_sf"/>
</dbReference>
<dbReference type="SMART" id="SM00385">
    <property type="entry name" value="CYCLIN"/>
    <property type="match status" value="1"/>
</dbReference>
<dbReference type="SUPFAM" id="SSF56801">
    <property type="entry name" value="Acetyl-CoA synthetase-like"/>
    <property type="match status" value="1"/>
</dbReference>
<comment type="similarity">
    <text evidence="1">Belongs to the ATP-dependent AMP-binding enzyme family.</text>
</comment>
<dbReference type="EMBL" id="QEAN01000005">
    <property type="protein sequence ID" value="TPX54454.1"/>
    <property type="molecule type" value="Genomic_DNA"/>
</dbReference>
<feature type="compositionally biased region" description="Polar residues" evidence="2">
    <location>
        <begin position="104"/>
        <end position="129"/>
    </location>
</feature>
<evidence type="ECO:0000259" key="3">
    <source>
        <dbReference type="SMART" id="SM00385"/>
    </source>
</evidence>
<comment type="caution">
    <text evidence="4">The sequence shown here is derived from an EMBL/GenBank/DDBJ whole genome shotgun (WGS) entry which is preliminary data.</text>
</comment>
<dbReference type="Gene3D" id="1.10.472.10">
    <property type="entry name" value="Cyclin-like"/>
    <property type="match status" value="1"/>
</dbReference>
<dbReference type="Proteomes" id="UP000317494">
    <property type="component" value="Unassembled WGS sequence"/>
</dbReference>
<evidence type="ECO:0000313" key="4">
    <source>
        <dbReference type="EMBL" id="TPX54454.1"/>
    </source>
</evidence>
<protein>
    <recommendedName>
        <fullName evidence="3">Cyclin-like domain-containing protein</fullName>
    </recommendedName>
</protein>
<dbReference type="VEuPathDB" id="FungiDB:SeMB42_g00254"/>
<dbReference type="InterPro" id="IPR000873">
    <property type="entry name" value="AMP-dep_synth/lig_dom"/>
</dbReference>
<evidence type="ECO:0000313" key="5">
    <source>
        <dbReference type="Proteomes" id="UP000317494"/>
    </source>
</evidence>
<proteinExistence type="inferred from homology"/>
<organism evidence="4 5">
    <name type="scientific">Synchytrium endobioticum</name>
    <dbReference type="NCBI Taxonomy" id="286115"/>
    <lineage>
        <taxon>Eukaryota</taxon>
        <taxon>Fungi</taxon>
        <taxon>Fungi incertae sedis</taxon>
        <taxon>Chytridiomycota</taxon>
        <taxon>Chytridiomycota incertae sedis</taxon>
        <taxon>Chytridiomycetes</taxon>
        <taxon>Synchytriales</taxon>
        <taxon>Synchytriaceae</taxon>
        <taxon>Synchytrium</taxon>
    </lineage>
</organism>
<dbReference type="InterPro" id="IPR042099">
    <property type="entry name" value="ANL_N_sf"/>
</dbReference>
<feature type="compositionally biased region" description="Polar residues" evidence="2">
    <location>
        <begin position="57"/>
        <end position="68"/>
    </location>
</feature>
<feature type="domain" description="Cyclin-like" evidence="3">
    <location>
        <begin position="462"/>
        <end position="547"/>
    </location>
</feature>
<name>A0A507DRU0_9FUNG</name>
<feature type="compositionally biased region" description="Basic and acidic residues" evidence="2">
    <location>
        <begin position="632"/>
        <end position="666"/>
    </location>
</feature>
<keyword evidence="5" id="KW-1185">Reference proteome</keyword>
<dbReference type="GO" id="GO:0031956">
    <property type="term" value="F:medium-chain fatty acid-CoA ligase activity"/>
    <property type="evidence" value="ECO:0007669"/>
    <property type="project" value="TreeGrafter"/>
</dbReference>
<feature type="region of interest" description="Disordered" evidence="2">
    <location>
        <begin position="95"/>
        <end position="132"/>
    </location>
</feature>
<dbReference type="GO" id="GO:0019901">
    <property type="term" value="F:protein kinase binding"/>
    <property type="evidence" value="ECO:0007669"/>
    <property type="project" value="InterPro"/>
</dbReference>
<evidence type="ECO:0000256" key="2">
    <source>
        <dbReference type="SAM" id="MobiDB-lite"/>
    </source>
</evidence>
<dbReference type="SUPFAM" id="SSF47954">
    <property type="entry name" value="Cyclin-like"/>
    <property type="match status" value="1"/>
</dbReference>
<dbReference type="Pfam" id="PF00501">
    <property type="entry name" value="AMP-binding"/>
    <property type="match status" value="1"/>
</dbReference>
<dbReference type="AlphaFoldDB" id="A0A507DRU0"/>
<dbReference type="InterPro" id="IPR025110">
    <property type="entry name" value="AMP-bd_C"/>
</dbReference>
<sequence>MGSYLSTNDEEEGGQSSSALAVYHSTAGFHPQDCHDVESLVIDTPTPLDRECHRHASSTSHQATPQHSPSLLANNIRREPHLAYTGSALRMEPSLRASARRHSSITSANQDQPTTSPRTPLTSGHTVTTPCDFITPRSTSVLQLVTLRRGSFLNGGRRHSLEPGQVPYDAPPKLSAAHIPKSGSHTRIMPMLPPLDRRSRNMRNSTSASGSADNSVSSISSRTSASLEPCASAPVLDEAYAVTSALPSVSALNMTGPAANMLLIHSNTQQQQAVQQQHNLTIVIPPPLPVISIEWGDEPSLEDTQSLSASHKPQLSSKPLDSAIADVTTSNLAFHDMTAPRNPLTTKILLPPPIPQRRVSAAPLSAIPVNPPKGTMPRAGTANVGSKKITKFNSCTSLFLQTTLVAGDLHETLRSASILFVRLINQTNEHLVTDEILSEVQHPLSRHLQFYLRLPSEEDIFKFLECIFHAAELTVECAIITVIYVERLLSMTGVTLHTTNWARTVLGGLILASKVWDDHAVWNVDFCQIFPDVDIRDLNNLERYYLASLEFNVNVKASTYAATYFDLRTIAEEGGHFAHRNTLAKMPLFITSIITVADLLSSVCAALFSSLTDVPRHDHTIYAEVDDKKLQIRSDKNQPPLSKDEDKTPKPFNKEARAAPKAENKKQAPPHQYDLKQALPVTEPHHLPAAAKTIIPNLELFGAALDNLDKVAVVNQGEHAKDFTYAQLLYDVVELRKNMGAVDLDGTRVAFLIPRSYEYVVAQWAIWAAGGIAVPLCDAHPRPELEYVITDSGAAIVIYHKSFAGKFATLQTTMPNIRWIEIDDYEVRAPSEVAREYGTTKFEEDRGAMLVYTSGTTGKPKGCLSTHNIIRHQVLSLVEAWKWTKEDKILHVLSLHHIHGIINCLTCALWVGATVEMGTPFDAKRVWFRIKTKQDLTLFMAVPTIYSKLISAYNTMSEDEKAECTKACKQFRLMVSGSAALPESQFREWEEISGHQLLERFGMTEIGMGISNPLDGVRRPGCVGTPLPWVEIRIVNDDGKDVTKVPNEAGMLYIKGPVVFQEYWNRPQLTEAAFRSFNGLDKWFITGDYACYTEDGVYKIMGRACSDIIKTGGYKVSAVEVENEVLIYPAVQECAVIGIPHAEWGEQVCAVCVLKPGKKQFELADLRAFLKPNLATYKIPAQLKFVDELPRNGSYDSPNSRSHVQRSQTTVDHGPVTGIWSMDASIHMHQYHAVYYRIPVSGCVGSVARIIEHFPP</sequence>
<dbReference type="GO" id="GO:0006631">
    <property type="term" value="P:fatty acid metabolic process"/>
    <property type="evidence" value="ECO:0007669"/>
    <property type="project" value="TreeGrafter"/>
</dbReference>
<dbReference type="PANTHER" id="PTHR43201">
    <property type="entry name" value="ACYL-COA SYNTHETASE"/>
    <property type="match status" value="1"/>
</dbReference>
<gene>
    <name evidence="4" type="ORF">SeMB42_g00254</name>
</gene>
<evidence type="ECO:0000256" key="1">
    <source>
        <dbReference type="ARBA" id="ARBA00006432"/>
    </source>
</evidence>
<dbReference type="InterPro" id="IPR013922">
    <property type="entry name" value="Cyclin_PHO80-like"/>
</dbReference>
<dbReference type="InterPro" id="IPR020845">
    <property type="entry name" value="AMP-binding_CS"/>
</dbReference>
<dbReference type="Gene3D" id="3.40.50.12780">
    <property type="entry name" value="N-terminal domain of ligase-like"/>
    <property type="match status" value="1"/>
</dbReference>
<dbReference type="Gene3D" id="3.30.300.30">
    <property type="match status" value="1"/>
</dbReference>
<dbReference type="CDD" id="cd20540">
    <property type="entry name" value="CYCLIN_CCNY_like"/>
    <property type="match status" value="1"/>
</dbReference>
<dbReference type="CDD" id="cd05941">
    <property type="entry name" value="MCS"/>
    <property type="match status" value="1"/>
</dbReference>
<dbReference type="InterPro" id="IPR013763">
    <property type="entry name" value="Cyclin-like_dom"/>
</dbReference>
<feature type="region of interest" description="Disordered" evidence="2">
    <location>
        <begin position="177"/>
        <end position="220"/>
    </location>
</feature>
<dbReference type="Pfam" id="PF08613">
    <property type="entry name" value="Cyclin"/>
    <property type="match status" value="1"/>
</dbReference>
<dbReference type="PANTHER" id="PTHR43201:SF8">
    <property type="entry name" value="ACYL-COA SYNTHETASE FAMILY MEMBER 3"/>
    <property type="match status" value="1"/>
</dbReference>
<feature type="region of interest" description="Disordered" evidence="2">
    <location>
        <begin position="632"/>
        <end position="671"/>
    </location>
</feature>
<dbReference type="InterPro" id="IPR036915">
    <property type="entry name" value="Cyclin-like_sf"/>
</dbReference>
<feature type="region of interest" description="Disordered" evidence="2">
    <location>
        <begin position="48"/>
        <end position="68"/>
    </location>
</feature>
<dbReference type="Pfam" id="PF13193">
    <property type="entry name" value="AMP-binding_C"/>
    <property type="match status" value="1"/>
</dbReference>
<dbReference type="PROSITE" id="PS00455">
    <property type="entry name" value="AMP_BINDING"/>
    <property type="match status" value="1"/>
</dbReference>
<dbReference type="STRING" id="286115.A0A507DRU0"/>
<accession>A0A507DRU0</accession>
<reference evidence="4 5" key="1">
    <citation type="journal article" date="2019" name="Sci. Rep.">
        <title>Comparative genomics of chytrid fungi reveal insights into the obligate biotrophic and pathogenic lifestyle of Synchytrium endobioticum.</title>
        <authorList>
            <person name="van de Vossenberg B.T.L.H."/>
            <person name="Warris S."/>
            <person name="Nguyen H.D.T."/>
            <person name="van Gent-Pelzer M.P.E."/>
            <person name="Joly D.L."/>
            <person name="van de Geest H.C."/>
            <person name="Bonants P.J.M."/>
            <person name="Smith D.S."/>
            <person name="Levesque C.A."/>
            <person name="van der Lee T.A.J."/>
        </authorList>
    </citation>
    <scope>NUCLEOTIDE SEQUENCE [LARGE SCALE GENOMIC DNA]</scope>
    <source>
        <strain evidence="4 5">MB42</strain>
    </source>
</reference>